<keyword evidence="3" id="KW-1185">Reference proteome</keyword>
<dbReference type="PANTHER" id="PTHR35010:SF2">
    <property type="entry name" value="BLL4672 PROTEIN"/>
    <property type="match status" value="1"/>
</dbReference>
<dbReference type="CDD" id="cd00093">
    <property type="entry name" value="HTH_XRE"/>
    <property type="match status" value="1"/>
</dbReference>
<gene>
    <name evidence="2" type="ORF">OWR29_37335</name>
</gene>
<protein>
    <submittedName>
        <fullName evidence="2">Helix-turn-helix domain-containing protein</fullName>
    </submittedName>
</protein>
<dbReference type="SUPFAM" id="SSF47413">
    <property type="entry name" value="lambda repressor-like DNA-binding domains"/>
    <property type="match status" value="1"/>
</dbReference>
<dbReference type="Gene3D" id="3.30.450.180">
    <property type="match status" value="1"/>
</dbReference>
<dbReference type="SMART" id="SM00530">
    <property type="entry name" value="HTH_XRE"/>
    <property type="match status" value="1"/>
</dbReference>
<dbReference type="InterPro" id="IPR041413">
    <property type="entry name" value="MLTR_LBD"/>
</dbReference>
<feature type="domain" description="HTH cro/C1-type" evidence="1">
    <location>
        <begin position="49"/>
        <end position="96"/>
    </location>
</feature>
<dbReference type="Pfam" id="PF13560">
    <property type="entry name" value="HTH_31"/>
    <property type="match status" value="1"/>
</dbReference>
<sequence length="275" mass="30171">MSAQALSGNGSLDQVHGDNEFGHFIRARRGRIRPQQVGLTPSGRRRVPGLRREELARIAGVSPRYLTRLEQGQDRNPSPQVLRALAAALRLNADETAHLYALAAPPAPVTGHDEVSDVVQRLLDAWTDVPAYVRNRRFDVLAVNKSAMALSTLYTPGENLVRGMFLDPAVRTLFPDWAEVAAQTAAALRAEGVRHDPRTAELISLMLGDSDFRAMWSAHDVRPVRDAIKRFDHPIAGSLTLRREALLIAGSPDQVIITYQADPGTSSVDALARLR</sequence>
<name>A0ABT4BB09_9ACTN</name>
<dbReference type="InterPro" id="IPR001387">
    <property type="entry name" value="Cro/C1-type_HTH"/>
</dbReference>
<proteinExistence type="predicted"/>
<evidence type="ECO:0000313" key="3">
    <source>
        <dbReference type="Proteomes" id="UP001151002"/>
    </source>
</evidence>
<comment type="caution">
    <text evidence="2">The sequence shown here is derived from an EMBL/GenBank/DDBJ whole genome shotgun (WGS) entry which is preliminary data.</text>
</comment>
<dbReference type="Pfam" id="PF17765">
    <property type="entry name" value="MLTR_LBD"/>
    <property type="match status" value="1"/>
</dbReference>
<dbReference type="Gene3D" id="1.10.260.40">
    <property type="entry name" value="lambda repressor-like DNA-binding domains"/>
    <property type="match status" value="1"/>
</dbReference>
<evidence type="ECO:0000313" key="2">
    <source>
        <dbReference type="EMBL" id="MCY1143699.1"/>
    </source>
</evidence>
<dbReference type="PANTHER" id="PTHR35010">
    <property type="entry name" value="BLL4672 PROTEIN-RELATED"/>
    <property type="match status" value="1"/>
</dbReference>
<dbReference type="EMBL" id="JAPNTZ010000016">
    <property type="protein sequence ID" value="MCY1143699.1"/>
    <property type="molecule type" value="Genomic_DNA"/>
</dbReference>
<dbReference type="Proteomes" id="UP001151002">
    <property type="component" value="Unassembled WGS sequence"/>
</dbReference>
<accession>A0ABT4BB09</accession>
<dbReference type="RefSeq" id="WP_267568229.1">
    <property type="nucleotide sequence ID" value="NZ_JAPNTZ010000016.1"/>
</dbReference>
<evidence type="ECO:0000259" key="1">
    <source>
        <dbReference type="PROSITE" id="PS50943"/>
    </source>
</evidence>
<organism evidence="2 3">
    <name type="scientific">Paractinoplanes pyxinae</name>
    <dbReference type="NCBI Taxonomy" id="2997416"/>
    <lineage>
        <taxon>Bacteria</taxon>
        <taxon>Bacillati</taxon>
        <taxon>Actinomycetota</taxon>
        <taxon>Actinomycetes</taxon>
        <taxon>Micromonosporales</taxon>
        <taxon>Micromonosporaceae</taxon>
        <taxon>Paractinoplanes</taxon>
    </lineage>
</organism>
<dbReference type="PROSITE" id="PS50943">
    <property type="entry name" value="HTH_CROC1"/>
    <property type="match status" value="1"/>
</dbReference>
<reference evidence="2" key="1">
    <citation type="submission" date="2022-11" db="EMBL/GenBank/DDBJ databases">
        <authorList>
            <person name="Somphong A."/>
            <person name="Phongsopitanun W."/>
        </authorList>
    </citation>
    <scope>NUCLEOTIDE SEQUENCE</scope>
    <source>
        <strain evidence="2">Pm04-4</strain>
    </source>
</reference>
<dbReference type="InterPro" id="IPR010982">
    <property type="entry name" value="Lambda_DNA-bd_dom_sf"/>
</dbReference>